<dbReference type="Pfam" id="PF00550">
    <property type="entry name" value="PP-binding"/>
    <property type="match status" value="1"/>
</dbReference>
<keyword evidence="3" id="KW-1185">Reference proteome</keyword>
<evidence type="ECO:0000259" key="1">
    <source>
        <dbReference type="PROSITE" id="PS50075"/>
    </source>
</evidence>
<dbReference type="Gene3D" id="1.10.1200.10">
    <property type="entry name" value="ACP-like"/>
    <property type="match status" value="1"/>
</dbReference>
<dbReference type="SUPFAM" id="SSF47336">
    <property type="entry name" value="ACP-like"/>
    <property type="match status" value="1"/>
</dbReference>
<dbReference type="InterPro" id="IPR009081">
    <property type="entry name" value="PP-bd_ACP"/>
</dbReference>
<protein>
    <recommendedName>
        <fullName evidence="1">Carrier domain-containing protein</fullName>
    </recommendedName>
</protein>
<evidence type="ECO:0000313" key="2">
    <source>
        <dbReference type="EMBL" id="GEO82307.1"/>
    </source>
</evidence>
<dbReference type="AlphaFoldDB" id="A0A512HA22"/>
<dbReference type="EMBL" id="BJZO01000070">
    <property type="protein sequence ID" value="GEO82307.1"/>
    <property type="molecule type" value="Genomic_DNA"/>
</dbReference>
<organism evidence="2 3">
    <name type="scientific">Pararhodospirillum oryzae</name>
    <dbReference type="NCBI Taxonomy" id="478448"/>
    <lineage>
        <taxon>Bacteria</taxon>
        <taxon>Pseudomonadati</taxon>
        <taxon>Pseudomonadota</taxon>
        <taxon>Alphaproteobacteria</taxon>
        <taxon>Rhodospirillales</taxon>
        <taxon>Rhodospirillaceae</taxon>
        <taxon>Pararhodospirillum</taxon>
    </lineage>
</organism>
<dbReference type="PROSITE" id="PS50075">
    <property type="entry name" value="CARRIER"/>
    <property type="match status" value="1"/>
</dbReference>
<dbReference type="RefSeq" id="WP_170245102.1">
    <property type="nucleotide sequence ID" value="NZ_BJZO01000070.1"/>
</dbReference>
<gene>
    <name evidence="2" type="ORF">ROR02_24380</name>
</gene>
<sequence length="99" mass="11140">MSEMTLDDDAAFEQRVRLAIARGVPMDLDKVNLDSTFGELGLQSIDIINIVFALEREFKFQFILPQCDAGNGAIHLDSRQIRELLKMVRGMIDRSALGQ</sequence>
<reference evidence="2 3" key="1">
    <citation type="submission" date="2019-07" db="EMBL/GenBank/DDBJ databases">
        <title>Whole genome shotgun sequence of Rhodospirillum oryzae NBRC 107573.</title>
        <authorList>
            <person name="Hosoyama A."/>
            <person name="Uohara A."/>
            <person name="Ohji S."/>
            <person name="Ichikawa N."/>
        </authorList>
    </citation>
    <scope>NUCLEOTIDE SEQUENCE [LARGE SCALE GENOMIC DNA]</scope>
    <source>
        <strain evidence="2 3">NBRC 107573</strain>
    </source>
</reference>
<dbReference type="InterPro" id="IPR036736">
    <property type="entry name" value="ACP-like_sf"/>
</dbReference>
<name>A0A512HA22_9PROT</name>
<evidence type="ECO:0000313" key="3">
    <source>
        <dbReference type="Proteomes" id="UP000321567"/>
    </source>
</evidence>
<accession>A0A512HA22</accession>
<feature type="domain" description="Carrier" evidence="1">
    <location>
        <begin position="10"/>
        <end position="92"/>
    </location>
</feature>
<comment type="caution">
    <text evidence="2">The sequence shown here is derived from an EMBL/GenBank/DDBJ whole genome shotgun (WGS) entry which is preliminary data.</text>
</comment>
<dbReference type="Proteomes" id="UP000321567">
    <property type="component" value="Unassembled WGS sequence"/>
</dbReference>
<proteinExistence type="predicted"/>